<evidence type="ECO:0000259" key="8">
    <source>
        <dbReference type="Pfam" id="PF02837"/>
    </source>
</evidence>
<evidence type="ECO:0000256" key="2">
    <source>
        <dbReference type="ARBA" id="ARBA00022801"/>
    </source>
</evidence>
<evidence type="ECO:0000313" key="12">
    <source>
        <dbReference type="Proteomes" id="UP000656042"/>
    </source>
</evidence>
<feature type="compositionally biased region" description="Low complexity" evidence="4">
    <location>
        <begin position="29"/>
        <end position="48"/>
    </location>
</feature>
<dbReference type="SUPFAM" id="SSF51445">
    <property type="entry name" value="(Trans)glycosidases"/>
    <property type="match status" value="1"/>
</dbReference>
<dbReference type="Pfam" id="PF16355">
    <property type="entry name" value="DUF4982"/>
    <property type="match status" value="1"/>
</dbReference>
<dbReference type="Gene3D" id="2.60.120.260">
    <property type="entry name" value="Galactose-binding domain-like"/>
    <property type="match status" value="2"/>
</dbReference>
<evidence type="ECO:0000256" key="1">
    <source>
        <dbReference type="ARBA" id="ARBA00007401"/>
    </source>
</evidence>
<keyword evidence="12" id="KW-1185">Reference proteome</keyword>
<dbReference type="InterPro" id="IPR036156">
    <property type="entry name" value="Beta-gal/glucu_dom_sf"/>
</dbReference>
<dbReference type="InterPro" id="IPR006101">
    <property type="entry name" value="Glyco_hydro_2"/>
</dbReference>
<keyword evidence="2" id="KW-0378">Hydrolase</keyword>
<sequence>MSATGDVIVARPAVAALLVTALVAAGAPGTGPAAAAAPTGPSAASTPVGAAHGRPPAALTGTDVAVAHHEGGTWDLDGGWRFALANTTGADDPDASAADPGYDDSGWRAVTVPHDWSIELNPVAGATTTAGTGFYPGGLGWYRRALVLPRSLAGRRISVEFDGVYMDSQVYFNGRRVGAHHYGYTGFSVDLPGAHTDGHTADVLAVKVRNQVPSSRWYSGSGIYRNVRLVATGAVRVRRDGMAVTTPDVAHGVARVSTALDGADGTPVRVTSTLRDARGRVVGASSATTRTGNATLDVRIGRPHLWDVDDPYTYGVTTQVRVGTRVVDTYVSRAGFRTTRFDPRQGFFLNGRQRKLQGVNLHHDLGALGAAVNRDAILRQLRIMRGMGVNALRTSHNPPAPELIQACEQLGIVLMVEAFDVWNVGKTPYDYARFFPADGDADLAEMVRAARNSPAVIMWSIGNEIPNSWQPDAVPIARRLIDDVRALDTTRPVVMGSDKYRYMPEPGSPLEQILLMLDGVGLNYNTAASVDALHARYPDTFFFESESSSETSTRGEYDQPEQLNTGENHAPGRRAASSYDNNLASWTMSGEYALKKDRDRPWFLGQFLWSGIDYIGEPTPFGTFPVKTSFFGAVDTAGFAKDQYHLFKSQWTSAPMVHLLPGDWTGHRPGEPVQVWAYANVDTVELFLDGRSLGVRRFDHKRTAGGRAYLETTEPTGDDKTVTDGPYPGSYTGSDGTAGRLHLTWTVPYAPGRLVAVARRDGHEVARDEVRTAGAPAAVRLSTDRRVVRADGRSLAFVTADVVDRHGVVVPDADHLVRFSVLGGRVAGVDNGRQESAESSKAPYRTAFHGKALAMVTPDGPGTMVVTARADGLRTGRTVLAVMPARSAGGQGPVPVSRYAPGAPTTPVAATPPGVDGLRADASFAGAEDTPPAAMTDGDDGTAWSDAYEQPPTALLPQISAARTGDEVSVSWPHARTVDGVRAWFVIDDRHARPARVRVSTWGGGRWRPAPDAEVTWPDGDDEPTVVSFPATRTTAVRLDMTSSAPQTPGGFLGITELRPGR</sequence>
<organism evidence="11 12">
    <name type="scientific">Mangrovihabitans endophyticus</name>
    <dbReference type="NCBI Taxonomy" id="1751298"/>
    <lineage>
        <taxon>Bacteria</taxon>
        <taxon>Bacillati</taxon>
        <taxon>Actinomycetota</taxon>
        <taxon>Actinomycetes</taxon>
        <taxon>Micromonosporales</taxon>
        <taxon>Micromonosporaceae</taxon>
        <taxon>Mangrovihabitans</taxon>
    </lineage>
</organism>
<keyword evidence="5" id="KW-0732">Signal</keyword>
<dbReference type="Gene3D" id="3.20.20.80">
    <property type="entry name" value="Glycosidases"/>
    <property type="match status" value="1"/>
</dbReference>
<feature type="chain" id="PRO_5039637256" evidence="5">
    <location>
        <begin position="36"/>
        <end position="1062"/>
    </location>
</feature>
<dbReference type="Pfam" id="PF02836">
    <property type="entry name" value="Glyco_hydro_2_C"/>
    <property type="match status" value="1"/>
</dbReference>
<dbReference type="Pfam" id="PF18565">
    <property type="entry name" value="Glyco_hydro2_C5"/>
    <property type="match status" value="1"/>
</dbReference>
<feature type="region of interest" description="Disordered" evidence="4">
    <location>
        <begin position="29"/>
        <end position="55"/>
    </location>
</feature>
<dbReference type="SUPFAM" id="SSF49373">
    <property type="entry name" value="Invasin/intimin cell-adhesion fragments"/>
    <property type="match status" value="1"/>
</dbReference>
<dbReference type="InterPro" id="IPR006104">
    <property type="entry name" value="Glyco_hydro_2_N"/>
</dbReference>
<proteinExistence type="inferred from homology"/>
<dbReference type="GO" id="GO:0005975">
    <property type="term" value="P:carbohydrate metabolic process"/>
    <property type="evidence" value="ECO:0007669"/>
    <property type="project" value="InterPro"/>
</dbReference>
<dbReference type="SUPFAM" id="SSF49785">
    <property type="entry name" value="Galactose-binding domain-like"/>
    <property type="match status" value="2"/>
</dbReference>
<feature type="domain" description="Glycosyl hydrolases family 2 sugar binding" evidence="8">
    <location>
        <begin position="76"/>
        <end position="231"/>
    </location>
</feature>
<name>A0A8J3C2D5_9ACTN</name>
<dbReference type="InterPro" id="IPR008964">
    <property type="entry name" value="Invasin/intimin_cell_adhesion"/>
</dbReference>
<gene>
    <name evidence="11" type="ORF">GCM10012284_38380</name>
</gene>
<feature type="domain" description="Glycoside hydrolase family 2 immunoglobulin-like beta-sandwich" evidence="6">
    <location>
        <begin position="246"/>
        <end position="337"/>
    </location>
</feature>
<feature type="signal peptide" evidence="5">
    <location>
        <begin position="1"/>
        <end position="35"/>
    </location>
</feature>
<dbReference type="Gene3D" id="2.60.40.10">
    <property type="entry name" value="Immunoglobulins"/>
    <property type="match status" value="3"/>
</dbReference>
<feature type="region of interest" description="Disordered" evidence="4">
    <location>
        <begin position="546"/>
        <end position="576"/>
    </location>
</feature>
<dbReference type="InterPro" id="IPR006102">
    <property type="entry name" value="Ig-like_GH2"/>
</dbReference>
<dbReference type="Proteomes" id="UP000656042">
    <property type="component" value="Unassembled WGS sequence"/>
</dbReference>
<comment type="caution">
    <text evidence="11">The sequence shown here is derived from an EMBL/GenBank/DDBJ whole genome shotgun (WGS) entry which is preliminary data.</text>
</comment>
<dbReference type="SUPFAM" id="SSF49303">
    <property type="entry name" value="beta-Galactosidase/glucuronidase domain"/>
    <property type="match status" value="1"/>
</dbReference>
<comment type="similarity">
    <text evidence="1">Belongs to the glycosyl hydrolase 2 family.</text>
</comment>
<evidence type="ECO:0000256" key="3">
    <source>
        <dbReference type="ARBA" id="ARBA00023295"/>
    </source>
</evidence>
<dbReference type="InterPro" id="IPR032311">
    <property type="entry name" value="DUF4982"/>
</dbReference>
<evidence type="ECO:0000256" key="4">
    <source>
        <dbReference type="SAM" id="MobiDB-lite"/>
    </source>
</evidence>
<dbReference type="InterPro" id="IPR051913">
    <property type="entry name" value="GH2_Domain-Containing"/>
</dbReference>
<evidence type="ECO:0000259" key="7">
    <source>
        <dbReference type="Pfam" id="PF02836"/>
    </source>
</evidence>
<evidence type="ECO:0000313" key="11">
    <source>
        <dbReference type="EMBL" id="GGL00278.1"/>
    </source>
</evidence>
<dbReference type="AlphaFoldDB" id="A0A8J3C2D5"/>
<feature type="domain" description="Glycoside hydrolase family 2 catalytic" evidence="7">
    <location>
        <begin position="346"/>
        <end position="498"/>
    </location>
</feature>
<dbReference type="PANTHER" id="PTHR42732:SF1">
    <property type="entry name" value="BETA-MANNOSIDASE"/>
    <property type="match status" value="1"/>
</dbReference>
<dbReference type="Pfam" id="PF02837">
    <property type="entry name" value="Glyco_hydro_2_N"/>
    <property type="match status" value="1"/>
</dbReference>
<dbReference type="InterPro" id="IPR013783">
    <property type="entry name" value="Ig-like_fold"/>
</dbReference>
<accession>A0A8J3C2D5</accession>
<reference evidence="11" key="2">
    <citation type="submission" date="2020-09" db="EMBL/GenBank/DDBJ databases">
        <authorList>
            <person name="Sun Q."/>
            <person name="Zhou Y."/>
        </authorList>
    </citation>
    <scope>NUCLEOTIDE SEQUENCE</scope>
    <source>
        <strain evidence="11">CGMCC 4.7299</strain>
    </source>
</reference>
<dbReference type="Pfam" id="PF00703">
    <property type="entry name" value="Glyco_hydro_2"/>
    <property type="match status" value="1"/>
</dbReference>
<dbReference type="EMBL" id="BMMX01000017">
    <property type="protein sequence ID" value="GGL00278.1"/>
    <property type="molecule type" value="Genomic_DNA"/>
</dbReference>
<dbReference type="PANTHER" id="PTHR42732">
    <property type="entry name" value="BETA-GALACTOSIDASE"/>
    <property type="match status" value="1"/>
</dbReference>
<dbReference type="InterPro" id="IPR040605">
    <property type="entry name" value="Glyco_hydro2_dom5"/>
</dbReference>
<keyword evidence="3" id="KW-0326">Glycosidase</keyword>
<evidence type="ECO:0000259" key="6">
    <source>
        <dbReference type="Pfam" id="PF00703"/>
    </source>
</evidence>
<evidence type="ECO:0000259" key="10">
    <source>
        <dbReference type="Pfam" id="PF18565"/>
    </source>
</evidence>
<dbReference type="InterPro" id="IPR008979">
    <property type="entry name" value="Galactose-bd-like_sf"/>
</dbReference>
<feature type="region of interest" description="Disordered" evidence="4">
    <location>
        <begin position="710"/>
        <end position="733"/>
    </location>
</feature>
<dbReference type="GO" id="GO:0004553">
    <property type="term" value="F:hydrolase activity, hydrolyzing O-glycosyl compounds"/>
    <property type="evidence" value="ECO:0007669"/>
    <property type="project" value="InterPro"/>
</dbReference>
<dbReference type="InterPro" id="IPR017853">
    <property type="entry name" value="GH"/>
</dbReference>
<dbReference type="RefSeq" id="WP_189080616.1">
    <property type="nucleotide sequence ID" value="NZ_BMMX01000017.1"/>
</dbReference>
<feature type="domain" description="Glycoside hydrolase family 2" evidence="10">
    <location>
        <begin position="780"/>
        <end position="876"/>
    </location>
</feature>
<evidence type="ECO:0000259" key="9">
    <source>
        <dbReference type="Pfam" id="PF16355"/>
    </source>
</evidence>
<dbReference type="InterPro" id="IPR006103">
    <property type="entry name" value="Glyco_hydro_2_cat"/>
</dbReference>
<protein>
    <submittedName>
        <fullName evidence="11">Beta-galactosidase</fullName>
    </submittedName>
</protein>
<dbReference type="PRINTS" id="PR00132">
    <property type="entry name" value="GLHYDRLASE2"/>
</dbReference>
<reference evidence="11" key="1">
    <citation type="journal article" date="2014" name="Int. J. Syst. Evol. Microbiol.">
        <title>Complete genome sequence of Corynebacterium casei LMG S-19264T (=DSM 44701T), isolated from a smear-ripened cheese.</title>
        <authorList>
            <consortium name="US DOE Joint Genome Institute (JGI-PGF)"/>
            <person name="Walter F."/>
            <person name="Albersmeier A."/>
            <person name="Kalinowski J."/>
            <person name="Ruckert C."/>
        </authorList>
    </citation>
    <scope>NUCLEOTIDE SEQUENCE</scope>
    <source>
        <strain evidence="11">CGMCC 4.7299</strain>
    </source>
</reference>
<feature type="domain" description="DUF4982" evidence="9">
    <location>
        <begin position="670"/>
        <end position="766"/>
    </location>
</feature>
<evidence type="ECO:0000256" key="5">
    <source>
        <dbReference type="SAM" id="SignalP"/>
    </source>
</evidence>